<dbReference type="InterPro" id="IPR038607">
    <property type="entry name" value="PhoD-like_sf"/>
</dbReference>
<dbReference type="AlphaFoldDB" id="A0A926Q4G3"/>
<accession>A0A926Q4G3</accession>
<name>A0A926Q4G3_9FLAO</name>
<evidence type="ECO:0000259" key="1">
    <source>
        <dbReference type="Pfam" id="PF09423"/>
    </source>
</evidence>
<protein>
    <submittedName>
        <fullName evidence="2">Alkaline phosphatase family protein</fullName>
    </submittedName>
</protein>
<dbReference type="SUPFAM" id="SSF56300">
    <property type="entry name" value="Metallo-dependent phosphatases"/>
    <property type="match status" value="1"/>
</dbReference>
<dbReference type="Pfam" id="PF09423">
    <property type="entry name" value="PhoD"/>
    <property type="match status" value="1"/>
</dbReference>
<dbReference type="PANTHER" id="PTHR33987:SF1">
    <property type="entry name" value="CALCINEURIN-LIKE METALLO-PHOSPHOESTERASE SUPERFAMILY PROTEIN"/>
    <property type="match status" value="1"/>
</dbReference>
<dbReference type="InterPro" id="IPR029052">
    <property type="entry name" value="Metallo-depent_PP-like"/>
</dbReference>
<gene>
    <name evidence="2" type="ORF">IBL28_13825</name>
</gene>
<sequence>MRRLFLWLPIICFLACQSVKQRPSVSEADYVIAFGSCNNQRFENVLWKEVLKNDPEIWIWGGDNIYSDTDDMNVMRQHYNNQLQQKEYREVMSRMKILGTWDDHDYGLNDGGEEFHAKKESQQLFLDFMSVDNDDPRRTQEGVYHAEEINTPEGNIKIIVLDTRYFRSALTDTKETGKRYQPNPQGEGTMLGKAQWQWLEKELSSSRADFNLIVSSIQFLSGEHGFEAWSNFPHEVDQLKQLIATSGAKGVIVLSGDRHISEFSRAPIEGLSYPLVDFTSSGLTHSYSDFTSEYNPHRVGKVVSDISFGLLRFDFDKKEVTMQIRGRENKVLGELVQGY</sequence>
<organism evidence="2 3">
    <name type="scientific">Sinomicrobium weinanense</name>
    <dbReference type="NCBI Taxonomy" id="2842200"/>
    <lineage>
        <taxon>Bacteria</taxon>
        <taxon>Pseudomonadati</taxon>
        <taxon>Bacteroidota</taxon>
        <taxon>Flavobacteriia</taxon>
        <taxon>Flavobacteriales</taxon>
        <taxon>Flavobacteriaceae</taxon>
        <taxon>Sinomicrobium</taxon>
    </lineage>
</organism>
<dbReference type="PANTHER" id="PTHR33987">
    <property type="entry name" value="CALCINEURIN-LIKE METALLO-PHOSPHOESTERASE SUPERFAMILY PROTEIN"/>
    <property type="match status" value="1"/>
</dbReference>
<dbReference type="CDD" id="cd07389">
    <property type="entry name" value="MPP_PhoD"/>
    <property type="match status" value="1"/>
</dbReference>
<dbReference type="Gene3D" id="3.60.21.70">
    <property type="entry name" value="PhoD-like phosphatase"/>
    <property type="match status" value="1"/>
</dbReference>
<dbReference type="RefSeq" id="WP_187966189.1">
    <property type="nucleotide sequence ID" value="NZ_JACVDC010000044.1"/>
</dbReference>
<dbReference type="InterPro" id="IPR018946">
    <property type="entry name" value="PhoD-like_MPP"/>
</dbReference>
<evidence type="ECO:0000313" key="2">
    <source>
        <dbReference type="EMBL" id="MBC9797051.1"/>
    </source>
</evidence>
<dbReference type="Proteomes" id="UP000653730">
    <property type="component" value="Unassembled WGS sequence"/>
</dbReference>
<keyword evidence="3" id="KW-1185">Reference proteome</keyword>
<evidence type="ECO:0000313" key="3">
    <source>
        <dbReference type="Proteomes" id="UP000653730"/>
    </source>
</evidence>
<reference evidence="2 3" key="1">
    <citation type="submission" date="2020-09" db="EMBL/GenBank/DDBJ databases">
        <title>Sinomicrobium weinanense sp. nov., a halophilic bacteria isolated from saline-alkali soil.</title>
        <authorList>
            <person name="Wu P."/>
            <person name="Ren H."/>
            <person name="Mei Y."/>
            <person name="Liang Y."/>
            <person name="Chen Z."/>
        </authorList>
    </citation>
    <scope>NUCLEOTIDE SEQUENCE [LARGE SCALE GENOMIC DNA]</scope>
    <source>
        <strain evidence="2 3">FJxs</strain>
    </source>
</reference>
<dbReference type="EMBL" id="JACVDC010000044">
    <property type="protein sequence ID" value="MBC9797051.1"/>
    <property type="molecule type" value="Genomic_DNA"/>
</dbReference>
<proteinExistence type="predicted"/>
<feature type="domain" description="PhoD-like phosphatase metallophosphatase" evidence="1">
    <location>
        <begin position="46"/>
        <end position="266"/>
    </location>
</feature>
<comment type="caution">
    <text evidence="2">The sequence shown here is derived from an EMBL/GenBank/DDBJ whole genome shotgun (WGS) entry which is preliminary data.</text>
</comment>